<dbReference type="InterPro" id="IPR010666">
    <property type="entry name" value="Znf_GRF"/>
</dbReference>
<organism evidence="8">
    <name type="scientific">Auxenochlorella protothecoides</name>
    <name type="common">Green microalga</name>
    <name type="synonym">Chlorella protothecoides</name>
    <dbReference type="NCBI Taxonomy" id="3075"/>
    <lineage>
        <taxon>Eukaryota</taxon>
        <taxon>Viridiplantae</taxon>
        <taxon>Chlorophyta</taxon>
        <taxon>core chlorophytes</taxon>
        <taxon>Trebouxiophyceae</taxon>
        <taxon>Chlorellales</taxon>
        <taxon>Chlorellaceae</taxon>
        <taxon>Auxenochlorella</taxon>
    </lineage>
</organism>
<evidence type="ECO:0000256" key="3">
    <source>
        <dbReference type="ARBA" id="ARBA00022833"/>
    </source>
</evidence>
<dbReference type="Pfam" id="PF06839">
    <property type="entry name" value="Zn_ribbon_GRF"/>
    <property type="match status" value="2"/>
</dbReference>
<evidence type="ECO:0000256" key="1">
    <source>
        <dbReference type="ARBA" id="ARBA00022723"/>
    </source>
</evidence>
<evidence type="ECO:0000259" key="6">
    <source>
        <dbReference type="PROSITE" id="PS50158"/>
    </source>
</evidence>
<dbReference type="InterPro" id="IPR036875">
    <property type="entry name" value="Znf_CCHC_sf"/>
</dbReference>
<keyword evidence="3" id="KW-0862">Zinc</keyword>
<feature type="region of interest" description="Disordered" evidence="5">
    <location>
        <begin position="235"/>
        <end position="260"/>
    </location>
</feature>
<dbReference type="SMART" id="SM00343">
    <property type="entry name" value="ZnF_C2HC"/>
    <property type="match status" value="1"/>
</dbReference>
<sequence length="363" mass="39399">CHDNIMERKDAVELREEKPCTVPNGSAWVPPAEPSNVVEPSPELLCRSIPVPDCWCGCLARQLASKTPENPGRAFFTCARRRKECGFFCWADEVPLPPVQKPEAAFSLAETPGEKGRTVPSTPAASRGHVPAPLCERGVSCARLISRTERNPDRPFFRCGVSKPGFSRSKGCDFFAWVDEMGGEWAGHLPRRAFFATSPTLVSPTAVAYGSIPSNYSCASTVKKSLEEAYSQPGRVKMDSCSGEHAVRPEPKNEGLEAAVDQSTDDCLRCGKLGHWMAQCPEVGQNAGPTMQSPSARAGKVDRPPLRNQCDGTRQPKNKGLPAGGGPRLGLSARAKKKQRQRERKRQRAMHAAPVQAKHGASS</sequence>
<feature type="non-terminal residue" evidence="8">
    <location>
        <position position="1"/>
    </location>
</feature>
<keyword evidence="1" id="KW-0479">Metal-binding</keyword>
<protein>
    <submittedName>
        <fullName evidence="8">Uncharacterized protein</fullName>
    </submittedName>
</protein>
<dbReference type="SUPFAM" id="SSF57756">
    <property type="entry name" value="Retrovirus zinc finger-like domains"/>
    <property type="match status" value="1"/>
</dbReference>
<name>A0A1D1ZRE2_AUXPR</name>
<dbReference type="PROSITE" id="PS50158">
    <property type="entry name" value="ZF_CCHC"/>
    <property type="match status" value="1"/>
</dbReference>
<feature type="compositionally biased region" description="Basic residues" evidence="5">
    <location>
        <begin position="334"/>
        <end position="349"/>
    </location>
</feature>
<dbReference type="EMBL" id="GDKF01009090">
    <property type="protein sequence ID" value="JAT69532.1"/>
    <property type="molecule type" value="Transcribed_RNA"/>
</dbReference>
<evidence type="ECO:0000256" key="4">
    <source>
        <dbReference type="PROSITE-ProRule" id="PRU00047"/>
    </source>
</evidence>
<feature type="region of interest" description="Disordered" evidence="5">
    <location>
        <begin position="109"/>
        <end position="128"/>
    </location>
</feature>
<feature type="domain" description="GRF-type" evidence="7">
    <location>
        <begin position="135"/>
        <end position="181"/>
    </location>
</feature>
<reference evidence="8" key="1">
    <citation type="submission" date="2015-08" db="EMBL/GenBank/DDBJ databases">
        <authorList>
            <person name="Babu N.S."/>
            <person name="Beckwith C.J."/>
            <person name="Beseler K.G."/>
            <person name="Brison A."/>
            <person name="Carone J.V."/>
            <person name="Caskin T.P."/>
            <person name="Diamond M."/>
            <person name="Durham M.E."/>
            <person name="Foxe J.M."/>
            <person name="Go M."/>
            <person name="Henderson B.A."/>
            <person name="Jones I.B."/>
            <person name="McGettigan J.A."/>
            <person name="Micheletti S.J."/>
            <person name="Nasrallah M.E."/>
            <person name="Ortiz D."/>
            <person name="Piller C.R."/>
            <person name="Privatt S.R."/>
            <person name="Schneider S.L."/>
            <person name="Sharp S."/>
            <person name="Smith T.C."/>
            <person name="Stanton J.D."/>
            <person name="Ullery H.E."/>
            <person name="Wilson R.J."/>
            <person name="Serrano M.G."/>
            <person name="Buck G."/>
            <person name="Lee V."/>
            <person name="Wang Y."/>
            <person name="Carvalho R."/>
            <person name="Voegtly L."/>
            <person name="Shi R."/>
            <person name="Duckworth R."/>
            <person name="Johnson A."/>
            <person name="Loviza R."/>
            <person name="Walstead R."/>
            <person name="Shah Z."/>
            <person name="Kiflezghi M."/>
            <person name="Wade K."/>
            <person name="Ball S.L."/>
            <person name="Bradley K.W."/>
            <person name="Asai D.J."/>
            <person name="Bowman C.A."/>
            <person name="Russell D.A."/>
            <person name="Pope W.H."/>
            <person name="Jacobs-Sera D."/>
            <person name="Hendrix R.W."/>
            <person name="Hatfull G.F."/>
        </authorList>
    </citation>
    <scope>NUCLEOTIDE SEQUENCE</scope>
</reference>
<dbReference type="GO" id="GO:0003676">
    <property type="term" value="F:nucleic acid binding"/>
    <property type="evidence" value="ECO:0007669"/>
    <property type="project" value="InterPro"/>
</dbReference>
<evidence type="ECO:0000313" key="8">
    <source>
        <dbReference type="EMBL" id="JAT69532.1"/>
    </source>
</evidence>
<dbReference type="AlphaFoldDB" id="A0A1D1ZRE2"/>
<gene>
    <name evidence="8" type="ORF">g.16644</name>
</gene>
<dbReference type="PANTHER" id="PTHR33680">
    <property type="entry name" value="OS07G0190500 PROTEIN"/>
    <property type="match status" value="1"/>
</dbReference>
<proteinExistence type="predicted"/>
<feature type="domain" description="GRF-type" evidence="7">
    <location>
        <begin position="54"/>
        <end position="94"/>
    </location>
</feature>
<evidence type="ECO:0000256" key="2">
    <source>
        <dbReference type="ARBA" id="ARBA00022771"/>
    </source>
</evidence>
<dbReference type="Gene3D" id="4.10.60.10">
    <property type="entry name" value="Zinc finger, CCHC-type"/>
    <property type="match status" value="1"/>
</dbReference>
<evidence type="ECO:0000256" key="5">
    <source>
        <dbReference type="SAM" id="MobiDB-lite"/>
    </source>
</evidence>
<feature type="compositionally biased region" description="Basic and acidic residues" evidence="5">
    <location>
        <begin position="245"/>
        <end position="255"/>
    </location>
</feature>
<dbReference type="PROSITE" id="PS51999">
    <property type="entry name" value="ZF_GRF"/>
    <property type="match status" value="2"/>
</dbReference>
<feature type="domain" description="CCHC-type" evidence="6">
    <location>
        <begin position="267"/>
        <end position="282"/>
    </location>
</feature>
<dbReference type="GO" id="GO:0008270">
    <property type="term" value="F:zinc ion binding"/>
    <property type="evidence" value="ECO:0007669"/>
    <property type="project" value="UniProtKB-KW"/>
</dbReference>
<dbReference type="PANTHER" id="PTHR33680:SF1">
    <property type="entry name" value="OS05G0489500 PROTEIN"/>
    <property type="match status" value="1"/>
</dbReference>
<accession>A0A1D1ZRE2</accession>
<feature type="region of interest" description="Disordered" evidence="5">
    <location>
        <begin position="284"/>
        <end position="363"/>
    </location>
</feature>
<dbReference type="InterPro" id="IPR001878">
    <property type="entry name" value="Znf_CCHC"/>
</dbReference>
<evidence type="ECO:0000259" key="7">
    <source>
        <dbReference type="PROSITE" id="PS51999"/>
    </source>
</evidence>
<keyword evidence="2 4" id="KW-0863">Zinc-finger</keyword>